<evidence type="ECO:0000313" key="2">
    <source>
        <dbReference type="Proteomes" id="UP000186657"/>
    </source>
</evidence>
<dbReference type="EMBL" id="MKZS01000001">
    <property type="protein sequence ID" value="OLT61699.1"/>
    <property type="molecule type" value="Genomic_DNA"/>
</dbReference>
<dbReference type="AlphaFoldDB" id="A0A1U7N6W8"/>
<dbReference type="Proteomes" id="UP000186657">
    <property type="component" value="Unassembled WGS sequence"/>
</dbReference>
<evidence type="ECO:0000313" key="1">
    <source>
        <dbReference type="EMBL" id="OLT61699.1"/>
    </source>
</evidence>
<organism evidence="1 2">
    <name type="scientific">Moorena bouillonii PNG</name>
    <dbReference type="NCBI Taxonomy" id="568701"/>
    <lineage>
        <taxon>Bacteria</taxon>
        <taxon>Bacillati</taxon>
        <taxon>Cyanobacteriota</taxon>
        <taxon>Cyanophyceae</taxon>
        <taxon>Coleofasciculales</taxon>
        <taxon>Coleofasciculaceae</taxon>
        <taxon>Moorena</taxon>
    </lineage>
</organism>
<comment type="caution">
    <text evidence="1">The sequence shown here is derived from an EMBL/GenBank/DDBJ whole genome shotgun (WGS) entry which is preliminary data.</text>
</comment>
<reference evidence="1 2" key="1">
    <citation type="submission" date="2016-10" db="EMBL/GenBank/DDBJ databases">
        <title>Comparative genomics uncovers the prolific and rare metabolic potential of the cyanobacterial genus Moorea.</title>
        <authorList>
            <person name="Leao T."/>
            <person name="Castelao G."/>
            <person name="Korobeynikov A."/>
            <person name="Monroe E.A."/>
            <person name="Podell S."/>
            <person name="Glukhov E."/>
            <person name="Allen E."/>
            <person name="Gerwick W.H."/>
            <person name="Gerwick L."/>
        </authorList>
    </citation>
    <scope>NUCLEOTIDE SEQUENCE [LARGE SCALE GENOMIC DNA]</scope>
    <source>
        <strain evidence="1 2">PNG5-198</strain>
    </source>
</reference>
<sequence length="63" mass="7248">MIYQMIYLGQKATLREQVSSLIKEVMWDLVHGSNGKLLLPNSYSIKPSKLYLNDFMTATIIIQ</sequence>
<dbReference type="RefSeq" id="WP_143727792.1">
    <property type="nucleotide sequence ID" value="NZ_MKZS01000001.1"/>
</dbReference>
<gene>
    <name evidence="1" type="ORF">BJP37_24420</name>
</gene>
<keyword evidence="2" id="KW-1185">Reference proteome</keyword>
<protein>
    <submittedName>
        <fullName evidence="1">Uncharacterized protein</fullName>
    </submittedName>
</protein>
<accession>A0A1U7N6W8</accession>
<name>A0A1U7N6W8_9CYAN</name>
<proteinExistence type="predicted"/>